<name>A0A5N5K138_9ROSI</name>
<feature type="compositionally biased region" description="Polar residues" evidence="1">
    <location>
        <begin position="236"/>
        <end position="251"/>
    </location>
</feature>
<dbReference type="PANTHER" id="PTHR34222">
    <property type="entry name" value="GAG_PRE-INTEGRS DOMAIN-CONTAINING PROTEIN"/>
    <property type="match status" value="1"/>
</dbReference>
<sequence>MQFLMGLNETYSTIRGSILMMNSLPDTRRVHGLVLQHERQMNVTSHREPVAHAMQTHRPTIPKGGPASRNFNPRRTPKCSHCDGSHSIDRCYFLIGFPEGQKWHGKRVFPRNKRPPTAHNVEASQGIGVLQDETKGTLTNSPTFTTKEYHQLLALLRSGNGKVIPLANATDHEDDSPVLPIIPPDPSPSITGPLPNSQAIHHASPNSTIPDSPSPPSPSHASPNTDPQMASPPSPTTDEPTQHPSPSQPSLIPNPPTLPDHPPPDSILPTHQSSRLTRPPTRLKDYVAHHSALLGPNVISSYVSGTHHPLHGYRMIVLVCKLRSFAILLVRIRCWNNTQQLRGVG</sequence>
<dbReference type="AlphaFoldDB" id="A0A5N5K138"/>
<gene>
    <name evidence="2" type="ORF">DKX38_022801</name>
</gene>
<feature type="compositionally biased region" description="Pro residues" evidence="1">
    <location>
        <begin position="252"/>
        <end position="266"/>
    </location>
</feature>
<dbReference type="PANTHER" id="PTHR34222:SF99">
    <property type="entry name" value="PROTEIN, PUTATIVE-RELATED"/>
    <property type="match status" value="1"/>
</dbReference>
<dbReference type="Proteomes" id="UP000326939">
    <property type="component" value="Chromosome 15"/>
</dbReference>
<feature type="region of interest" description="Disordered" evidence="1">
    <location>
        <begin position="166"/>
        <end position="278"/>
    </location>
</feature>
<evidence type="ECO:0000313" key="3">
    <source>
        <dbReference type="Proteomes" id="UP000326939"/>
    </source>
</evidence>
<dbReference type="PRINTS" id="PR01217">
    <property type="entry name" value="PRICHEXTENSN"/>
</dbReference>
<evidence type="ECO:0000256" key="1">
    <source>
        <dbReference type="SAM" id="MobiDB-lite"/>
    </source>
</evidence>
<evidence type="ECO:0000313" key="2">
    <source>
        <dbReference type="EMBL" id="KAB5525052.1"/>
    </source>
</evidence>
<dbReference type="EMBL" id="VDCV01000015">
    <property type="protein sequence ID" value="KAB5525052.1"/>
    <property type="molecule type" value="Genomic_DNA"/>
</dbReference>
<comment type="caution">
    <text evidence="2">The sequence shown here is derived from an EMBL/GenBank/DDBJ whole genome shotgun (WGS) entry which is preliminary data.</text>
</comment>
<proteinExistence type="predicted"/>
<accession>A0A5N5K138</accession>
<organism evidence="2 3">
    <name type="scientific">Salix brachista</name>
    <dbReference type="NCBI Taxonomy" id="2182728"/>
    <lineage>
        <taxon>Eukaryota</taxon>
        <taxon>Viridiplantae</taxon>
        <taxon>Streptophyta</taxon>
        <taxon>Embryophyta</taxon>
        <taxon>Tracheophyta</taxon>
        <taxon>Spermatophyta</taxon>
        <taxon>Magnoliopsida</taxon>
        <taxon>eudicotyledons</taxon>
        <taxon>Gunneridae</taxon>
        <taxon>Pentapetalae</taxon>
        <taxon>rosids</taxon>
        <taxon>fabids</taxon>
        <taxon>Malpighiales</taxon>
        <taxon>Salicaceae</taxon>
        <taxon>Saliceae</taxon>
        <taxon>Salix</taxon>
    </lineage>
</organism>
<keyword evidence="3" id="KW-1185">Reference proteome</keyword>
<protein>
    <submittedName>
        <fullName evidence="2">Uncharacterized protein</fullName>
    </submittedName>
</protein>
<reference evidence="3" key="1">
    <citation type="journal article" date="2019" name="Gigascience">
        <title>De novo genome assembly of the endangered Acer yangbiense, a plant species with extremely small populations endemic to Yunnan Province, China.</title>
        <authorList>
            <person name="Yang J."/>
            <person name="Wariss H.M."/>
            <person name="Tao L."/>
            <person name="Zhang R."/>
            <person name="Yun Q."/>
            <person name="Hollingsworth P."/>
            <person name="Dao Z."/>
            <person name="Luo G."/>
            <person name="Guo H."/>
            <person name="Ma Y."/>
            <person name="Sun W."/>
        </authorList>
    </citation>
    <scope>NUCLEOTIDE SEQUENCE [LARGE SCALE GENOMIC DNA]</scope>
    <source>
        <strain evidence="3">cv. br00</strain>
    </source>
</reference>